<dbReference type="Proteomes" id="UP000007797">
    <property type="component" value="Unassembled WGS sequence"/>
</dbReference>
<reference evidence="3" key="1">
    <citation type="journal article" date="2011" name="Genome Res.">
        <title>Phylogeny-wide analysis of social amoeba genomes highlights ancient origins for complex intercellular communication.</title>
        <authorList>
            <person name="Heidel A.J."/>
            <person name="Lawal H.M."/>
            <person name="Felder M."/>
            <person name="Schilde C."/>
            <person name="Helps N.R."/>
            <person name="Tunggal B."/>
            <person name="Rivero F."/>
            <person name="John U."/>
            <person name="Schleicher M."/>
            <person name="Eichinger L."/>
            <person name="Platzer M."/>
            <person name="Noegel A.A."/>
            <person name="Schaap P."/>
            <person name="Gloeckner G."/>
        </authorList>
    </citation>
    <scope>NUCLEOTIDE SEQUENCE [LARGE SCALE GENOMIC DNA]</scope>
    <source>
        <strain evidence="3">SH3</strain>
    </source>
</reference>
<accession>F4Q7F2</accession>
<dbReference type="Pfam" id="PF04627">
    <property type="entry name" value="ATP-synt_Eps"/>
    <property type="match status" value="1"/>
</dbReference>
<name>F4Q7F2_CACFS</name>
<dbReference type="InterPro" id="IPR036742">
    <property type="entry name" value="ATP_synth_F1_esu_sf_mt"/>
</dbReference>
<evidence type="ECO:0000313" key="2">
    <source>
        <dbReference type="EMBL" id="EGG16334.1"/>
    </source>
</evidence>
<comment type="similarity">
    <text evidence="1">Belongs to the eukaryotic ATPase epsilon family.</text>
</comment>
<dbReference type="InterPro" id="IPR006721">
    <property type="entry name" value="ATP_synth_F1_esu_mt"/>
</dbReference>
<dbReference type="SUPFAM" id="SSF48690">
    <property type="entry name" value="Epsilon subunit of mitochondrial F1F0-ATP synthase"/>
    <property type="match status" value="1"/>
</dbReference>
<dbReference type="Gene3D" id="1.10.1620.20">
    <property type="entry name" value="ATP synthase, F1 complex, epsilon subunit superfamily, mitochondrial"/>
    <property type="match status" value="1"/>
</dbReference>
<dbReference type="PANTHER" id="PTHR12448">
    <property type="entry name" value="ATP SYNTHASE EPSILON CHAIN, MITOCHONDRIAL"/>
    <property type="match status" value="1"/>
</dbReference>
<dbReference type="STRING" id="1054147.F4Q7F2"/>
<gene>
    <name evidence="2" type="primary">atp5e</name>
    <name evidence="2" type="ORF">DFA_09364</name>
</gene>
<dbReference type="GO" id="GO:0005743">
    <property type="term" value="C:mitochondrial inner membrane"/>
    <property type="evidence" value="ECO:0007669"/>
    <property type="project" value="InterPro"/>
</dbReference>
<dbReference type="OMA" id="MAGQYWR"/>
<dbReference type="AlphaFoldDB" id="F4Q7F2"/>
<evidence type="ECO:0000256" key="1">
    <source>
        <dbReference type="ARBA" id="ARBA00009502"/>
    </source>
</evidence>
<sequence>MAQQFWRVAGLTYLEYVNLTSSHLRNCLKDKFKVAAKNREAFASTYTSFANGKEVSTINITYSDVIPTPKKN</sequence>
<dbReference type="OrthoDB" id="269124at2759"/>
<proteinExistence type="inferred from homology"/>
<dbReference type="GeneID" id="14868422"/>
<dbReference type="GO" id="GO:0042776">
    <property type="term" value="P:proton motive force-driven mitochondrial ATP synthesis"/>
    <property type="evidence" value="ECO:0007669"/>
    <property type="project" value="TreeGrafter"/>
</dbReference>
<protein>
    <submittedName>
        <fullName evidence="2">ATP synthase epsilon chain</fullName>
    </submittedName>
</protein>
<keyword evidence="3" id="KW-1185">Reference proteome</keyword>
<dbReference type="CDD" id="cd12153">
    <property type="entry name" value="F1-ATPase_epsilon"/>
    <property type="match status" value="1"/>
</dbReference>
<dbReference type="GO" id="GO:0045259">
    <property type="term" value="C:proton-transporting ATP synthase complex"/>
    <property type="evidence" value="ECO:0007669"/>
    <property type="project" value="InterPro"/>
</dbReference>
<dbReference type="GO" id="GO:0046933">
    <property type="term" value="F:proton-transporting ATP synthase activity, rotational mechanism"/>
    <property type="evidence" value="ECO:0007669"/>
    <property type="project" value="InterPro"/>
</dbReference>
<dbReference type="RefSeq" id="XP_004354718.1">
    <property type="nucleotide sequence ID" value="XM_004354666.1"/>
</dbReference>
<dbReference type="EMBL" id="GL883024">
    <property type="protein sequence ID" value="EGG16334.1"/>
    <property type="molecule type" value="Genomic_DNA"/>
</dbReference>
<dbReference type="PANTHER" id="PTHR12448:SF0">
    <property type="entry name" value="ATP SYNTHASE SUBUNIT EPSILON, MITOCHONDRIAL"/>
    <property type="match status" value="1"/>
</dbReference>
<organism evidence="2 3">
    <name type="scientific">Cavenderia fasciculata</name>
    <name type="common">Slime mold</name>
    <name type="synonym">Dictyostelium fasciculatum</name>
    <dbReference type="NCBI Taxonomy" id="261658"/>
    <lineage>
        <taxon>Eukaryota</taxon>
        <taxon>Amoebozoa</taxon>
        <taxon>Evosea</taxon>
        <taxon>Eumycetozoa</taxon>
        <taxon>Dictyostelia</taxon>
        <taxon>Acytosteliales</taxon>
        <taxon>Cavenderiaceae</taxon>
        <taxon>Cavenderia</taxon>
    </lineage>
</organism>
<dbReference type="KEGG" id="dfa:DFA_09364"/>
<evidence type="ECO:0000313" key="3">
    <source>
        <dbReference type="Proteomes" id="UP000007797"/>
    </source>
</evidence>